<organism evidence="1 2">
    <name type="scientific">Paecilomyces lecythidis</name>
    <dbReference type="NCBI Taxonomy" id="3004212"/>
    <lineage>
        <taxon>Eukaryota</taxon>
        <taxon>Fungi</taxon>
        <taxon>Dikarya</taxon>
        <taxon>Ascomycota</taxon>
        <taxon>Pezizomycotina</taxon>
        <taxon>Eurotiomycetes</taxon>
        <taxon>Eurotiomycetidae</taxon>
        <taxon>Eurotiales</taxon>
        <taxon>Thermoascaceae</taxon>
        <taxon>Paecilomyces</taxon>
    </lineage>
</organism>
<reference evidence="1 2" key="1">
    <citation type="journal article" date="2024" name="IMA Fungus">
        <title>IMA Genome - F19 : A genome assembly and annotation guide to empower mycologists, including annotated draft genome sequences of Ceratocystis pirilliformis, Diaporthe australafricana, Fusarium ophioides, Paecilomyces lecythidis, and Sporothrix stenoceras.</title>
        <authorList>
            <person name="Aylward J."/>
            <person name="Wilson A.M."/>
            <person name="Visagie C.M."/>
            <person name="Spraker J."/>
            <person name="Barnes I."/>
            <person name="Buitendag C."/>
            <person name="Ceriani C."/>
            <person name="Del Mar Angel L."/>
            <person name="du Plessis D."/>
            <person name="Fuchs T."/>
            <person name="Gasser K."/>
            <person name="Kramer D."/>
            <person name="Li W."/>
            <person name="Munsamy K."/>
            <person name="Piso A."/>
            <person name="Price J.L."/>
            <person name="Sonnekus B."/>
            <person name="Thomas C."/>
            <person name="van der Nest A."/>
            <person name="van Dijk A."/>
            <person name="van Heerden A."/>
            <person name="van Vuuren N."/>
            <person name="Yilmaz N."/>
            <person name="Duong T.A."/>
            <person name="van der Merwe N.A."/>
            <person name="Wingfield M.J."/>
            <person name="Wingfield B.D."/>
        </authorList>
    </citation>
    <scope>NUCLEOTIDE SEQUENCE [LARGE SCALE GENOMIC DNA]</scope>
    <source>
        <strain evidence="1 2">CMW 18167</strain>
    </source>
</reference>
<feature type="non-terminal residue" evidence="1">
    <location>
        <position position="1"/>
    </location>
</feature>
<gene>
    <name evidence="1" type="ORF">Plec18167_002707</name>
</gene>
<comment type="caution">
    <text evidence="1">The sequence shown here is derived from an EMBL/GenBank/DDBJ whole genome shotgun (WGS) entry which is preliminary data.</text>
</comment>
<dbReference type="EMBL" id="JAVDPF010000005">
    <property type="protein sequence ID" value="KAL1883700.1"/>
    <property type="molecule type" value="Genomic_DNA"/>
</dbReference>
<protein>
    <submittedName>
        <fullName evidence="1">Uncharacterized protein</fullName>
    </submittedName>
</protein>
<sequence>YCLRHIALSSSTLCPDIILSIDIFLNTAMPITGTRSPHERTYHAVQKVKTSSKVFSGDVFERSISI</sequence>
<accession>A0ABR3Y701</accession>
<evidence type="ECO:0000313" key="2">
    <source>
        <dbReference type="Proteomes" id="UP001583193"/>
    </source>
</evidence>
<dbReference type="Proteomes" id="UP001583193">
    <property type="component" value="Unassembled WGS sequence"/>
</dbReference>
<evidence type="ECO:0000313" key="1">
    <source>
        <dbReference type="EMBL" id="KAL1883700.1"/>
    </source>
</evidence>
<keyword evidence="2" id="KW-1185">Reference proteome</keyword>
<proteinExistence type="predicted"/>
<name>A0ABR3Y701_9EURO</name>